<keyword evidence="3" id="KW-1185">Reference proteome</keyword>
<protein>
    <submittedName>
        <fullName evidence="2">Uncharacterized protein</fullName>
    </submittedName>
</protein>
<evidence type="ECO:0000313" key="3">
    <source>
        <dbReference type="Proteomes" id="UP001549920"/>
    </source>
</evidence>
<feature type="compositionally biased region" description="Polar residues" evidence="1">
    <location>
        <begin position="1"/>
        <end position="14"/>
    </location>
</feature>
<proteinExistence type="predicted"/>
<sequence length="124" mass="13590">MSRGTESSPVSGTAVSPRASPPVTLGSRHRSPNRSPRNERSEASCASPAPSVGSAGSRDAPTDQRPPHHLFSPFDHSAPFKKEEERRLSHLHYLHQPYFSHRPLLAATAYPVCKVPKDVARHSH</sequence>
<organism evidence="2 3">
    <name type="scientific">Loxostege sticticalis</name>
    <name type="common">Beet webworm moth</name>
    <dbReference type="NCBI Taxonomy" id="481309"/>
    <lineage>
        <taxon>Eukaryota</taxon>
        <taxon>Metazoa</taxon>
        <taxon>Ecdysozoa</taxon>
        <taxon>Arthropoda</taxon>
        <taxon>Hexapoda</taxon>
        <taxon>Insecta</taxon>
        <taxon>Pterygota</taxon>
        <taxon>Neoptera</taxon>
        <taxon>Endopterygota</taxon>
        <taxon>Lepidoptera</taxon>
        <taxon>Glossata</taxon>
        <taxon>Ditrysia</taxon>
        <taxon>Pyraloidea</taxon>
        <taxon>Crambidae</taxon>
        <taxon>Pyraustinae</taxon>
        <taxon>Loxostege</taxon>
    </lineage>
</organism>
<evidence type="ECO:0000313" key="2">
    <source>
        <dbReference type="EMBL" id="KAL0870970.1"/>
    </source>
</evidence>
<name>A0ABR3HKQ5_LOXSC</name>
<accession>A0ABR3HKQ5</accession>
<comment type="caution">
    <text evidence="2">The sequence shown here is derived from an EMBL/GenBank/DDBJ whole genome shotgun (WGS) entry which is preliminary data.</text>
</comment>
<dbReference type="Proteomes" id="UP001549920">
    <property type="component" value="Unassembled WGS sequence"/>
</dbReference>
<gene>
    <name evidence="2" type="ORF">ABMA27_004790</name>
</gene>
<feature type="compositionally biased region" description="Low complexity" evidence="1">
    <location>
        <begin position="43"/>
        <end position="57"/>
    </location>
</feature>
<feature type="region of interest" description="Disordered" evidence="1">
    <location>
        <begin position="1"/>
        <end position="81"/>
    </location>
</feature>
<dbReference type="EMBL" id="JBEUOH010000017">
    <property type="protein sequence ID" value="KAL0870970.1"/>
    <property type="molecule type" value="Genomic_DNA"/>
</dbReference>
<reference evidence="2 3" key="1">
    <citation type="submission" date="2024-06" db="EMBL/GenBank/DDBJ databases">
        <title>A chromosome-level genome assembly of beet webworm, Loxostege sticticalis.</title>
        <authorList>
            <person name="Zhang Y."/>
        </authorList>
    </citation>
    <scope>NUCLEOTIDE SEQUENCE [LARGE SCALE GENOMIC DNA]</scope>
    <source>
        <strain evidence="2">AQ026</strain>
        <tissue evidence="2">Whole body</tissue>
    </source>
</reference>
<evidence type="ECO:0000256" key="1">
    <source>
        <dbReference type="SAM" id="MobiDB-lite"/>
    </source>
</evidence>